<proteinExistence type="predicted"/>
<evidence type="ECO:0000313" key="3">
    <source>
        <dbReference type="Proteomes" id="UP000032352"/>
    </source>
</evidence>
<dbReference type="RefSeq" id="WP_044840458.1">
    <property type="nucleotide sequence ID" value="NZ_CP059733.1"/>
</dbReference>
<feature type="chain" id="PRO_5042134690" evidence="1">
    <location>
        <begin position="24"/>
        <end position="173"/>
    </location>
</feature>
<dbReference type="PROSITE" id="PS51257">
    <property type="entry name" value="PROKAR_LIPOPROTEIN"/>
    <property type="match status" value="1"/>
</dbReference>
<name>A0AAE9Z3E8_9GAMM</name>
<keyword evidence="1" id="KW-0732">Signal</keyword>
<feature type="signal peptide" evidence="1">
    <location>
        <begin position="1"/>
        <end position="23"/>
    </location>
</feature>
<dbReference type="AlphaFoldDB" id="A0AAE9Z3E8"/>
<dbReference type="Gene3D" id="2.60.40.4150">
    <property type="entry name" value="Type VI secretion system, lipoprotein SciN"/>
    <property type="match status" value="1"/>
</dbReference>
<organism evidence="2 3">
    <name type="scientific">Thalassomonas viridans</name>
    <dbReference type="NCBI Taxonomy" id="137584"/>
    <lineage>
        <taxon>Bacteria</taxon>
        <taxon>Pseudomonadati</taxon>
        <taxon>Pseudomonadota</taxon>
        <taxon>Gammaproteobacteria</taxon>
        <taxon>Alteromonadales</taxon>
        <taxon>Colwelliaceae</taxon>
        <taxon>Thalassomonas</taxon>
    </lineage>
</organism>
<dbReference type="Pfam" id="PF12790">
    <property type="entry name" value="T6SS-SciN"/>
    <property type="match status" value="1"/>
</dbReference>
<keyword evidence="2" id="KW-0449">Lipoprotein</keyword>
<keyword evidence="3" id="KW-1185">Reference proteome</keyword>
<evidence type="ECO:0000256" key="1">
    <source>
        <dbReference type="SAM" id="SignalP"/>
    </source>
</evidence>
<evidence type="ECO:0000313" key="2">
    <source>
        <dbReference type="EMBL" id="WDE05319.1"/>
    </source>
</evidence>
<dbReference type="Proteomes" id="UP000032352">
    <property type="component" value="Chromosome"/>
</dbReference>
<dbReference type="InterPro" id="IPR038706">
    <property type="entry name" value="Type_VI_SciN-like_sf"/>
</dbReference>
<dbReference type="InterPro" id="IPR017734">
    <property type="entry name" value="T6SS_SciN"/>
</dbReference>
<dbReference type="PANTHER" id="PTHR37625:SF4">
    <property type="entry name" value="OUTER MEMBRANE LIPOPROTEIN"/>
    <property type="match status" value="1"/>
</dbReference>
<accession>A0AAE9Z3E8</accession>
<dbReference type="EMBL" id="CP059733">
    <property type="protein sequence ID" value="WDE05319.1"/>
    <property type="molecule type" value="Genomic_DNA"/>
</dbReference>
<sequence>MFRKTLSSYAALVVSLLMTAVLTSGCSSMFGSDEPEAVTYPLSIIAGNDINPSELSPANPVILHLYQLNNLEPFQSAEVIDLYQQDATLLADSLVHKTSLASVLPEENRKLDISILPGTKYLAVFAEFASYGQAKTRTWVDVSNLEDDDIESFTVAINLLTLNIQAVEDSGWW</sequence>
<reference evidence="2 3" key="2">
    <citation type="journal article" date="2022" name="Mar. Drugs">
        <title>Bioassay-Guided Fractionation Leads to the Detection of Cholic Acid Generated by the Rare Thalassomonas sp.</title>
        <authorList>
            <person name="Pheiffer F."/>
            <person name="Schneider Y.K."/>
            <person name="Hansen E.H."/>
            <person name="Andersen J.H."/>
            <person name="Isaksson J."/>
            <person name="Busche T."/>
            <person name="R C."/>
            <person name="Kalinowski J."/>
            <person name="Zyl L.V."/>
            <person name="Trindade M."/>
        </authorList>
    </citation>
    <scope>NUCLEOTIDE SEQUENCE [LARGE SCALE GENOMIC DNA]</scope>
    <source>
        <strain evidence="2 3">XOM25</strain>
    </source>
</reference>
<protein>
    <submittedName>
        <fullName evidence="2">Type VI secretion system lipoprotein TssJ</fullName>
    </submittedName>
</protein>
<reference evidence="2 3" key="1">
    <citation type="journal article" date="2015" name="Genome Announc.">
        <title>Draft Genome Sequences of Marine Isolates of Thalassomonas viridans and Thalassomonas actiniarum.</title>
        <authorList>
            <person name="Olonade I."/>
            <person name="van Zyl L.J."/>
            <person name="Trindade M."/>
        </authorList>
    </citation>
    <scope>NUCLEOTIDE SEQUENCE [LARGE SCALE GENOMIC DNA]</scope>
    <source>
        <strain evidence="2 3">XOM25</strain>
    </source>
</reference>
<dbReference type="NCBIfam" id="TIGR03352">
    <property type="entry name" value="VI_chp_3"/>
    <property type="match status" value="1"/>
</dbReference>
<gene>
    <name evidence="2" type="primary">tssJ</name>
    <name evidence="2" type="ORF">SG34_029210</name>
</gene>
<dbReference type="KEGG" id="tvd:SG34_029210"/>
<dbReference type="PANTHER" id="PTHR37625">
    <property type="entry name" value="OUTER MEMBRANE LIPOPROTEIN-RELATED"/>
    <property type="match status" value="1"/>
</dbReference>